<gene>
    <name evidence="1" type="ORF">AMRN_0514</name>
</gene>
<dbReference type="EMBL" id="CP032101">
    <property type="protein sequence ID" value="AXX86282.1"/>
    <property type="molecule type" value="Genomic_DNA"/>
</dbReference>
<evidence type="ECO:0000313" key="2">
    <source>
        <dbReference type="Proteomes" id="UP000264693"/>
    </source>
</evidence>
<dbReference type="AlphaFoldDB" id="A0A347TI54"/>
<dbReference type="KEGG" id="amar:AMRN_0514"/>
<evidence type="ECO:0000313" key="1">
    <source>
        <dbReference type="EMBL" id="AXX86282.1"/>
    </source>
</evidence>
<accession>A0A347TI54</accession>
<proteinExistence type="predicted"/>
<sequence length="1239" mass="144473">MGNTYNVIEAGVIQCACGGKVTLTSTAKVERIAGAKPLYLKDIIGAPVACPRSKNKCTKVASISTAGTETNVKSTANHFLLRTDGFKTDKGRAVVLVSPGQTTSKIIAPPSIESSVVKEEEPLEEAIKQEEEIKQTEKYSLYLVRKSEDVFRPLRPTRAFLKSDDTYVGKKEFVQIKDNVHVHTFAYVYVIQDDKIQEYKVLSRGTLYSEKLQEIFFENTKTKIKYNYIPIYEQSEITISYSSIRLINKIDILKLKKQIINPKEPDNKNSFYFEDSNSINKIVLTDDDLKLQKEYKVNEEDKNKRLNILCIIEDILAQIEDMYERYYTNYKLAYAYNDSIIEDIRKQNSYAYTIANMVDYFYVSKDESKTYKNSILQLKKIYNQIVSLFLTDKELIDFLSKNIDISRILEKDKNRVGQSYFQQVKFLKSDFFDKELDGEEKSKILGDVYYSKTNFRTSTKNVKIKYVYLTDEIKRINKHYVSTMKRNGIKAFEFYSNNDDYTQIKQNASHVLANVLFSLLYSQEYENQFENMNVFSKVKEIKNKFFVKLKEIVPKPNISSESIEDIQEIVEKQEVYHDMMVKPISIRDKFLDEYENLDFTKRIKSFEQNGEKVKFSSKYLYYDNLNYFQDKSIETPQKILEKIEKQLQNEELKKLLKIYENIKIEDDLNYIVSCMNIVYLLSAPRVYIDEESDKTSFFNEKLNHIYKFVVNLTKRRIALKDEQKDILNLKYQISYTYSQMQIRLILNDIIFSNSKKKALKFIDKFKVSVERYSKTNINYKYIHDNAQNIKSVQREYYETLKNIEGITSNLEKILEDIKNQLPERRSISKNITTHLTSGLKTYGTLIAIANISDYLFFDDNKKNIKNHVGFIKDITEVTVSMGLLISKYPNTPMKVLEFFFKEEAIAKQISQSSKRLLSFIKTKVVAKVAVITIIITTSYDAIKLVKKEDYDALVVTVLSGSLSILLTLTLPSPLGGAIASIAFVAIALGLILEEIKESNLDLYLKKSLLYKTVDFSLWKSLRGIPQDKMYQAPYLFEITNENKDLKTISFDGFNKPKKLINFIGQNYIKHSKYFDTALKNELSFFKSSLFGYKLEETDFKSHQRVKTINGTEISFHVQKALKIPNLLVTDKKFKLYFSPYRDKYLEFDRSILLKIDNTDIFNFFPKENSYFNLNQFTNNIKRQNHKSYIVVLSSQIELKYEVEFTDTDKITPNCNIDIDTLKQISFSVEDEELLKGKNL</sequence>
<reference evidence="1 2" key="1">
    <citation type="submission" date="2018-08" db="EMBL/GenBank/DDBJ databases">
        <title>Complete genome of the Arcobacter marinus type strain JCM 15502.</title>
        <authorList>
            <person name="Miller W.G."/>
            <person name="Yee E."/>
            <person name="Huynh S."/>
            <person name="Parker C.T."/>
        </authorList>
    </citation>
    <scope>NUCLEOTIDE SEQUENCE [LARGE SCALE GENOMIC DNA]</scope>
    <source>
        <strain evidence="1 2">JCM 15502</strain>
    </source>
</reference>
<dbReference type="RefSeq" id="WP_118897347.1">
    <property type="nucleotide sequence ID" value="NZ_CP032101.1"/>
</dbReference>
<dbReference type="Proteomes" id="UP000264693">
    <property type="component" value="Chromosome"/>
</dbReference>
<protein>
    <submittedName>
        <fullName evidence="1">Putative membrane protein</fullName>
    </submittedName>
</protein>
<name>A0A347TI54_9BACT</name>
<organism evidence="1 2">
    <name type="scientific">Malaciobacter marinus</name>
    <dbReference type="NCBI Taxonomy" id="505249"/>
    <lineage>
        <taxon>Bacteria</taxon>
        <taxon>Pseudomonadati</taxon>
        <taxon>Campylobacterota</taxon>
        <taxon>Epsilonproteobacteria</taxon>
        <taxon>Campylobacterales</taxon>
        <taxon>Arcobacteraceae</taxon>
        <taxon>Malaciobacter</taxon>
    </lineage>
</organism>